<dbReference type="PANTHER" id="PTHR42792">
    <property type="entry name" value="FLAGELLIN"/>
    <property type="match status" value="1"/>
</dbReference>
<evidence type="ECO:0000313" key="5">
    <source>
        <dbReference type="EMBL" id="MEY8001928.1"/>
    </source>
</evidence>
<evidence type="ECO:0000256" key="2">
    <source>
        <dbReference type="ARBA" id="ARBA00005709"/>
    </source>
</evidence>
<keyword evidence="5" id="KW-0282">Flagellum</keyword>
<name>A0ABV4BT21_9CLOT</name>
<dbReference type="EMBL" id="JBGEWD010000030">
    <property type="protein sequence ID" value="MEY8001928.1"/>
    <property type="molecule type" value="Genomic_DNA"/>
</dbReference>
<evidence type="ECO:0000256" key="3">
    <source>
        <dbReference type="ARBA" id="ARBA00023143"/>
    </source>
</evidence>
<keyword evidence="3" id="KW-0975">Bacterial flagellum</keyword>
<dbReference type="Pfam" id="PF00700">
    <property type="entry name" value="Flagellin_C"/>
    <property type="match status" value="1"/>
</dbReference>
<dbReference type="SUPFAM" id="SSF64518">
    <property type="entry name" value="Phase 1 flagellin"/>
    <property type="match status" value="1"/>
</dbReference>
<accession>A0ABV4BT21</accession>
<evidence type="ECO:0000313" key="6">
    <source>
        <dbReference type="Proteomes" id="UP001564657"/>
    </source>
</evidence>
<sequence>MDIRTRSSAENVISKIDDAIQTVSSHRSRMGAYEVSLEHTLNNVENYDYNITSSESRIRDTDMAKEMMGLVKDNTLSQAAEAMLIQANEQPQSIVKLFNN</sequence>
<dbReference type="PANTHER" id="PTHR42792:SF2">
    <property type="entry name" value="FLAGELLIN"/>
    <property type="match status" value="1"/>
</dbReference>
<reference evidence="5 6" key="1">
    <citation type="submission" date="2024-08" db="EMBL/GenBank/DDBJ databases">
        <title>Clostridium lapicellarii sp. nov., and Clostridium renhuaiense sp. nov., two species isolated from the mud in a fermentation cellar used for producing sauce-flavour Chinese liquors.</title>
        <authorList>
            <person name="Yang F."/>
            <person name="Wang H."/>
            <person name="Chen L.Q."/>
            <person name="Zhou N."/>
            <person name="Lu J.J."/>
            <person name="Pu X.X."/>
            <person name="Wan B."/>
            <person name="Wang L."/>
            <person name="Liu S.J."/>
        </authorList>
    </citation>
    <scope>NUCLEOTIDE SEQUENCE [LARGE SCALE GENOMIC DNA]</scope>
    <source>
        <strain evidence="5 6">MT-5</strain>
    </source>
</reference>
<dbReference type="Gene3D" id="6.10.10.10">
    <property type="entry name" value="Flagellar export chaperone, C-terminal domain"/>
    <property type="match status" value="1"/>
</dbReference>
<comment type="similarity">
    <text evidence="2">Belongs to the bacterial flagellin family.</text>
</comment>
<keyword evidence="5" id="KW-0969">Cilium</keyword>
<keyword evidence="5" id="KW-0966">Cell projection</keyword>
<proteinExistence type="inferred from homology"/>
<gene>
    <name evidence="5" type="ORF">AB8U03_17390</name>
</gene>
<comment type="caution">
    <text evidence="5">The sequence shown here is derived from an EMBL/GenBank/DDBJ whole genome shotgun (WGS) entry which is preliminary data.</text>
</comment>
<evidence type="ECO:0000256" key="1">
    <source>
        <dbReference type="ARBA" id="ARBA00004365"/>
    </source>
</evidence>
<feature type="domain" description="Flagellin C-terminal" evidence="4">
    <location>
        <begin position="13"/>
        <end position="98"/>
    </location>
</feature>
<dbReference type="Gene3D" id="1.20.1330.10">
    <property type="entry name" value="f41 fragment of flagellin, N-terminal domain"/>
    <property type="match status" value="1"/>
</dbReference>
<dbReference type="Proteomes" id="UP001564657">
    <property type="component" value="Unassembled WGS sequence"/>
</dbReference>
<dbReference type="InterPro" id="IPR046358">
    <property type="entry name" value="Flagellin_C"/>
</dbReference>
<evidence type="ECO:0000259" key="4">
    <source>
        <dbReference type="Pfam" id="PF00700"/>
    </source>
</evidence>
<dbReference type="InterPro" id="IPR042187">
    <property type="entry name" value="Flagellin_C_sub2"/>
</dbReference>
<comment type="subcellular location">
    <subcellularLocation>
        <location evidence="1">Bacterial flagellum</location>
    </subcellularLocation>
</comment>
<organism evidence="5 6">
    <name type="scientific">Clostridium moutaii</name>
    <dbReference type="NCBI Taxonomy" id="3240932"/>
    <lineage>
        <taxon>Bacteria</taxon>
        <taxon>Bacillati</taxon>
        <taxon>Bacillota</taxon>
        <taxon>Clostridia</taxon>
        <taxon>Eubacteriales</taxon>
        <taxon>Clostridiaceae</taxon>
        <taxon>Clostridium</taxon>
    </lineage>
</organism>
<dbReference type="InterPro" id="IPR001492">
    <property type="entry name" value="Flagellin"/>
</dbReference>
<keyword evidence="6" id="KW-1185">Reference proteome</keyword>
<protein>
    <submittedName>
        <fullName evidence="5">Flagellin</fullName>
    </submittedName>
</protein>